<feature type="region of interest" description="Disordered" evidence="3">
    <location>
        <begin position="22"/>
        <end position="41"/>
    </location>
</feature>
<dbReference type="Proteomes" id="UP001139193">
    <property type="component" value="Unassembled WGS sequence"/>
</dbReference>
<evidence type="ECO:0000256" key="3">
    <source>
        <dbReference type="SAM" id="MobiDB-lite"/>
    </source>
</evidence>
<dbReference type="GO" id="GO:0016020">
    <property type="term" value="C:membrane"/>
    <property type="evidence" value="ECO:0007669"/>
    <property type="project" value="InterPro"/>
</dbReference>
<name>A0A9X1VH00_9BACT</name>
<organism evidence="4 5">
    <name type="scientific">Hymenobacter cyanobacteriorum</name>
    <dbReference type="NCBI Taxonomy" id="2926463"/>
    <lineage>
        <taxon>Bacteria</taxon>
        <taxon>Pseudomonadati</taxon>
        <taxon>Bacteroidota</taxon>
        <taxon>Cytophagia</taxon>
        <taxon>Cytophagales</taxon>
        <taxon>Hymenobacteraceae</taxon>
        <taxon>Hymenobacter</taxon>
    </lineage>
</organism>
<dbReference type="AlphaFoldDB" id="A0A9X1VH00"/>
<proteinExistence type="inferred from homology"/>
<sequence length="462" mass="50898">MRFAFFLLLAASPLAALAQVTPAGSTTPPTPPTAASAQEPLRRPVEEAHNWSLHFQQTFIDQWHNNLTTPYAGDYSLADRESAKLSFTSTFFIGRRLWKNAAVYFNPEVAGGSGLSSARGIAGFPNGETFRIGLADPVLYLARLYVRQVFAIGAETDVDVDDLNQVAGPTPRHYVALNLGKMSVADFFDQNSYSHDPRTQFMNWSLMSAGAWDYAANTRGYTVGGVLEYVTPDFSLRFGSTLLPTYANGPLLDYRYGKAHAETLELTKTYHLAKRQGTLRVLGFRNVAPMATYRSAILLAQLDGGRPDLETMRHDGHTKVGFSLNAEQEIAKNVGLFARVSYNDGQNETWAFTEIDHSASLGVVSTGARWNRPDDRLGAAVVVNGISPEHQAYLAAGGYGFIIGDGRLNYGLEKIGEVYYSIDLHRYHAAISPDYQFILNPAYNKDRSGPVHVVAVRLHVEF</sequence>
<dbReference type="InterPro" id="IPR038673">
    <property type="entry name" value="OprB_sf"/>
</dbReference>
<feature type="compositionally biased region" description="Low complexity" evidence="3">
    <location>
        <begin position="22"/>
        <end position="37"/>
    </location>
</feature>
<evidence type="ECO:0000256" key="2">
    <source>
        <dbReference type="RuleBase" id="RU363072"/>
    </source>
</evidence>
<dbReference type="RefSeq" id="WP_241936745.1">
    <property type="nucleotide sequence ID" value="NZ_JALBGC010000003.1"/>
</dbReference>
<evidence type="ECO:0000313" key="4">
    <source>
        <dbReference type="EMBL" id="MCI1188488.1"/>
    </source>
</evidence>
<dbReference type="Pfam" id="PF04966">
    <property type="entry name" value="OprB"/>
    <property type="match status" value="1"/>
</dbReference>
<dbReference type="Gene3D" id="2.40.160.180">
    <property type="entry name" value="Carbohydrate-selective porin OprB"/>
    <property type="match status" value="1"/>
</dbReference>
<feature type="signal peptide" evidence="2">
    <location>
        <begin position="1"/>
        <end position="18"/>
    </location>
</feature>
<evidence type="ECO:0000256" key="1">
    <source>
        <dbReference type="ARBA" id="ARBA00008769"/>
    </source>
</evidence>
<dbReference type="InterPro" id="IPR007049">
    <property type="entry name" value="Carb-sel_porin_OprB"/>
</dbReference>
<comment type="caution">
    <text evidence="4">The sequence shown here is derived from an EMBL/GenBank/DDBJ whole genome shotgun (WGS) entry which is preliminary data.</text>
</comment>
<dbReference type="GO" id="GO:0008643">
    <property type="term" value="P:carbohydrate transport"/>
    <property type="evidence" value="ECO:0007669"/>
    <property type="project" value="InterPro"/>
</dbReference>
<accession>A0A9X1VH00</accession>
<keyword evidence="2" id="KW-0732">Signal</keyword>
<protein>
    <submittedName>
        <fullName evidence="4">Carbohydrate porin</fullName>
    </submittedName>
</protein>
<evidence type="ECO:0000313" key="5">
    <source>
        <dbReference type="Proteomes" id="UP001139193"/>
    </source>
</evidence>
<comment type="similarity">
    <text evidence="1 2">Belongs to the OprB family.</text>
</comment>
<gene>
    <name evidence="4" type="ORF">MON38_13750</name>
</gene>
<feature type="chain" id="PRO_5041016401" evidence="2">
    <location>
        <begin position="19"/>
        <end position="462"/>
    </location>
</feature>
<dbReference type="GO" id="GO:0015288">
    <property type="term" value="F:porin activity"/>
    <property type="evidence" value="ECO:0007669"/>
    <property type="project" value="InterPro"/>
</dbReference>
<dbReference type="EMBL" id="JALBGC010000003">
    <property type="protein sequence ID" value="MCI1188488.1"/>
    <property type="molecule type" value="Genomic_DNA"/>
</dbReference>
<keyword evidence="5" id="KW-1185">Reference proteome</keyword>
<reference evidence="4" key="1">
    <citation type="submission" date="2022-03" db="EMBL/GenBank/DDBJ databases">
        <title>Bacterial whole genome sequence for Hymenobacter sp. DH14.</title>
        <authorList>
            <person name="Le V."/>
        </authorList>
    </citation>
    <scope>NUCLEOTIDE SEQUENCE</scope>
    <source>
        <strain evidence="4">DH14</strain>
    </source>
</reference>